<feature type="region of interest" description="Disordered" evidence="1">
    <location>
        <begin position="23"/>
        <end position="45"/>
    </location>
</feature>
<protein>
    <submittedName>
        <fullName evidence="3">Uncharacterized protein</fullName>
    </submittedName>
</protein>
<keyword evidence="2" id="KW-0732">Signal</keyword>
<feature type="chain" id="PRO_5002044665" evidence="2">
    <location>
        <begin position="24"/>
        <end position="45"/>
    </location>
</feature>
<sequence length="45" mass="4870">MRQALKALRRCFFGSLWLTLRRAGSSTGGGCSRSSGGLQHVGESW</sequence>
<name>A0A0A8YBK4_ARUDO</name>
<organism evidence="3">
    <name type="scientific">Arundo donax</name>
    <name type="common">Giant reed</name>
    <name type="synonym">Donax arundinaceus</name>
    <dbReference type="NCBI Taxonomy" id="35708"/>
    <lineage>
        <taxon>Eukaryota</taxon>
        <taxon>Viridiplantae</taxon>
        <taxon>Streptophyta</taxon>
        <taxon>Embryophyta</taxon>
        <taxon>Tracheophyta</taxon>
        <taxon>Spermatophyta</taxon>
        <taxon>Magnoliopsida</taxon>
        <taxon>Liliopsida</taxon>
        <taxon>Poales</taxon>
        <taxon>Poaceae</taxon>
        <taxon>PACMAD clade</taxon>
        <taxon>Arundinoideae</taxon>
        <taxon>Arundineae</taxon>
        <taxon>Arundo</taxon>
    </lineage>
</organism>
<dbReference type="AlphaFoldDB" id="A0A0A8YBK4"/>
<accession>A0A0A8YBK4</accession>
<reference evidence="3" key="1">
    <citation type="submission" date="2014-09" db="EMBL/GenBank/DDBJ databases">
        <authorList>
            <person name="Magalhaes I.L.F."/>
            <person name="Oliveira U."/>
            <person name="Santos F.R."/>
            <person name="Vidigal T.H.D.A."/>
            <person name="Brescovit A.D."/>
            <person name="Santos A.J."/>
        </authorList>
    </citation>
    <scope>NUCLEOTIDE SEQUENCE</scope>
    <source>
        <tissue evidence="3">Shoot tissue taken approximately 20 cm above the soil surface</tissue>
    </source>
</reference>
<evidence type="ECO:0000313" key="3">
    <source>
        <dbReference type="EMBL" id="JAD23356.1"/>
    </source>
</evidence>
<reference evidence="3" key="2">
    <citation type="journal article" date="2015" name="Data Brief">
        <title>Shoot transcriptome of the giant reed, Arundo donax.</title>
        <authorList>
            <person name="Barrero R.A."/>
            <person name="Guerrero F.D."/>
            <person name="Moolhuijzen P."/>
            <person name="Goolsby J.A."/>
            <person name="Tidwell J."/>
            <person name="Bellgard S.E."/>
            <person name="Bellgard M.I."/>
        </authorList>
    </citation>
    <scope>NUCLEOTIDE SEQUENCE</scope>
    <source>
        <tissue evidence="3">Shoot tissue taken approximately 20 cm above the soil surface</tissue>
    </source>
</reference>
<proteinExistence type="predicted"/>
<dbReference type="EMBL" id="GBRH01274539">
    <property type="protein sequence ID" value="JAD23356.1"/>
    <property type="molecule type" value="Transcribed_RNA"/>
</dbReference>
<evidence type="ECO:0000256" key="1">
    <source>
        <dbReference type="SAM" id="MobiDB-lite"/>
    </source>
</evidence>
<evidence type="ECO:0000256" key="2">
    <source>
        <dbReference type="SAM" id="SignalP"/>
    </source>
</evidence>
<feature type="signal peptide" evidence="2">
    <location>
        <begin position="1"/>
        <end position="23"/>
    </location>
</feature>